<evidence type="ECO:0008006" key="3">
    <source>
        <dbReference type="Google" id="ProtNLM"/>
    </source>
</evidence>
<protein>
    <recommendedName>
        <fullName evidence="3">Amidohydrolase family protein</fullName>
    </recommendedName>
</protein>
<proteinExistence type="predicted"/>
<dbReference type="Proteomes" id="UP001589693">
    <property type="component" value="Unassembled WGS sequence"/>
</dbReference>
<dbReference type="SUPFAM" id="SSF51338">
    <property type="entry name" value="Composite domain of metallo-dependent hydrolases"/>
    <property type="match status" value="1"/>
</dbReference>
<comment type="caution">
    <text evidence="1">The sequence shown here is derived from an EMBL/GenBank/DDBJ whole genome shotgun (WGS) entry which is preliminary data.</text>
</comment>
<evidence type="ECO:0000313" key="1">
    <source>
        <dbReference type="EMBL" id="MFB9907967.1"/>
    </source>
</evidence>
<dbReference type="InterPro" id="IPR011059">
    <property type="entry name" value="Metal-dep_hydrolase_composite"/>
</dbReference>
<dbReference type="PANTHER" id="PTHR43135">
    <property type="entry name" value="ALPHA-D-RIBOSE 1-METHYLPHOSPHONATE 5-TRIPHOSPHATE DIPHOSPHATASE"/>
    <property type="match status" value="1"/>
</dbReference>
<accession>A0ABV6A466</accession>
<dbReference type="EMBL" id="JBHLZU010000026">
    <property type="protein sequence ID" value="MFB9907967.1"/>
    <property type="molecule type" value="Genomic_DNA"/>
</dbReference>
<gene>
    <name evidence="1" type="ORF">ACFFQA_28880</name>
</gene>
<dbReference type="Gene3D" id="2.30.40.10">
    <property type="entry name" value="Urease, subunit C, domain 1"/>
    <property type="match status" value="1"/>
</dbReference>
<dbReference type="InterPro" id="IPR032466">
    <property type="entry name" value="Metal_Hydrolase"/>
</dbReference>
<dbReference type="SUPFAM" id="SSF51556">
    <property type="entry name" value="Metallo-dependent hydrolases"/>
    <property type="match status" value="1"/>
</dbReference>
<dbReference type="Gene3D" id="3.20.20.140">
    <property type="entry name" value="Metal-dependent hydrolases"/>
    <property type="match status" value="1"/>
</dbReference>
<dbReference type="PANTHER" id="PTHR43135:SF3">
    <property type="entry name" value="ALPHA-D-RIBOSE 1-METHYLPHOSPHONATE 5-TRIPHOSPHATE DIPHOSPHATASE"/>
    <property type="match status" value="1"/>
</dbReference>
<dbReference type="RefSeq" id="WP_377859062.1">
    <property type="nucleotide sequence ID" value="NZ_JBHLZU010000026.1"/>
</dbReference>
<name>A0ABV6A466_9PSEU</name>
<sequence length="131" mass="13806">MATTMPSIRIFDGERVTSDSAVRLHDGLIVAVGGPEQLEPGDEHVDGGGGTVLPGLIDAHVHLLSGSPKQAVTFGVTTVLDMFSKPRPRAGSDGAGCRTERCGRALVERRGDRAGRAPVADVRAFPLRHRS</sequence>
<dbReference type="InterPro" id="IPR051781">
    <property type="entry name" value="Metallo-dep_Hydrolase"/>
</dbReference>
<evidence type="ECO:0000313" key="2">
    <source>
        <dbReference type="Proteomes" id="UP001589693"/>
    </source>
</evidence>
<keyword evidence="2" id="KW-1185">Reference proteome</keyword>
<organism evidence="1 2">
    <name type="scientific">Allokutzneria oryzae</name>
    <dbReference type="NCBI Taxonomy" id="1378989"/>
    <lineage>
        <taxon>Bacteria</taxon>
        <taxon>Bacillati</taxon>
        <taxon>Actinomycetota</taxon>
        <taxon>Actinomycetes</taxon>
        <taxon>Pseudonocardiales</taxon>
        <taxon>Pseudonocardiaceae</taxon>
        <taxon>Allokutzneria</taxon>
    </lineage>
</organism>
<reference evidence="1 2" key="1">
    <citation type="submission" date="2024-09" db="EMBL/GenBank/DDBJ databases">
        <authorList>
            <person name="Sun Q."/>
            <person name="Mori K."/>
        </authorList>
    </citation>
    <scope>NUCLEOTIDE SEQUENCE [LARGE SCALE GENOMIC DNA]</scope>
    <source>
        <strain evidence="1 2">TBRC 7907</strain>
    </source>
</reference>